<reference evidence="2 3" key="1">
    <citation type="journal article" date="2010" name="Science">
        <title>Genomic analysis of organismal complexity in the multicellular green alga Volvox carteri.</title>
        <authorList>
            <person name="Prochnik S.E."/>
            <person name="Umen J."/>
            <person name="Nedelcu A.M."/>
            <person name="Hallmann A."/>
            <person name="Miller S.M."/>
            <person name="Nishii I."/>
            <person name="Ferris P."/>
            <person name="Kuo A."/>
            <person name="Mitros T."/>
            <person name="Fritz-Laylin L.K."/>
            <person name="Hellsten U."/>
            <person name="Chapman J."/>
            <person name="Simakov O."/>
            <person name="Rensing S.A."/>
            <person name="Terry A."/>
            <person name="Pangilinan J."/>
            <person name="Kapitonov V."/>
            <person name="Jurka J."/>
            <person name="Salamov A."/>
            <person name="Shapiro H."/>
            <person name="Schmutz J."/>
            <person name="Grimwood J."/>
            <person name="Lindquist E."/>
            <person name="Lucas S."/>
            <person name="Grigoriev I.V."/>
            <person name="Schmitt R."/>
            <person name="Kirk D."/>
            <person name="Rokhsar D.S."/>
        </authorList>
    </citation>
    <scope>NUCLEOTIDE SEQUENCE [LARGE SCALE GENOMIC DNA]</scope>
    <source>
        <strain evidence="3">f. Nagariensis / Eve</strain>
    </source>
</reference>
<evidence type="ECO:0000313" key="2">
    <source>
        <dbReference type="EMBL" id="EFJ40079.1"/>
    </source>
</evidence>
<dbReference type="InterPro" id="IPR040521">
    <property type="entry name" value="KDZ"/>
</dbReference>
<dbReference type="Pfam" id="PF18758">
    <property type="entry name" value="KDZ"/>
    <property type="match status" value="1"/>
</dbReference>
<dbReference type="InParanoid" id="D8UJJ3"/>
<dbReference type="KEGG" id="vcn:VOLCADRAFT_100152"/>
<feature type="region of interest" description="Disordered" evidence="1">
    <location>
        <begin position="508"/>
        <end position="536"/>
    </location>
</feature>
<dbReference type="PANTHER" id="PTHR34305:SF1">
    <property type="entry name" value="SWIM-TYPE DOMAIN-CONTAINING PROTEIN"/>
    <property type="match status" value="1"/>
</dbReference>
<organism evidence="3">
    <name type="scientific">Volvox carteri f. nagariensis</name>
    <dbReference type="NCBI Taxonomy" id="3068"/>
    <lineage>
        <taxon>Eukaryota</taxon>
        <taxon>Viridiplantae</taxon>
        <taxon>Chlorophyta</taxon>
        <taxon>core chlorophytes</taxon>
        <taxon>Chlorophyceae</taxon>
        <taxon>CS clade</taxon>
        <taxon>Chlamydomonadales</taxon>
        <taxon>Volvocaceae</taxon>
        <taxon>Volvox</taxon>
    </lineage>
</organism>
<proteinExistence type="predicted"/>
<dbReference type="EMBL" id="GL378428">
    <property type="protein sequence ID" value="EFJ40079.1"/>
    <property type="molecule type" value="Genomic_DNA"/>
</dbReference>
<dbReference type="PANTHER" id="PTHR34305">
    <property type="entry name" value="EXPRESSED PROTEIN"/>
    <property type="match status" value="1"/>
</dbReference>
<keyword evidence="3" id="KW-1185">Reference proteome</keyword>
<evidence type="ECO:0000256" key="1">
    <source>
        <dbReference type="SAM" id="MobiDB-lite"/>
    </source>
</evidence>
<dbReference type="Proteomes" id="UP000001058">
    <property type="component" value="Unassembled WGS sequence"/>
</dbReference>
<sequence length="1045" mass="115077">MQHGHANNSMRSRYNICISSSGMLCSCQLPAAGAPRFIVDMTANRGNRTSMPCPASGPSRPCNNGTGSSRRYAMDLTGTDDWGPQQQHRPQPGTSVIEISSDSSDDDDDGDGPSGDVAHRPSTATAGRHDTASTRRRYRKGTDRFGSSCLHCQNPGWKLGCLGPAGERQDVVLAPARNRSLSVMWPDQHQQPPGPDDLQFEQFHQFQDFLAWRGQQQQSIAQWQPSMPGWQPTQSHPVQLTPGVHMVCIADLECREGCIRNIQQRAFMGRARPHLPELVAHVFVFQHSAPDGVRRGRPDWLSVQYKVSDDHKTDYGSHGVVYAVPLRPTSEGSSRRVSSPAIPGFNTSKGSLAYRSQHVSNPSQSYIRQLHWLWAMPDYDFDTACTVRCPAVVRLTGAGSPCCSCEIYGTTGVSCLHLEYVHHHTAELNTSDLAAGRIDEGRRVVHITPSVSGSVQPGDYFWLEDDTLDGTLWPRWQVHPRGERAELPLSLADDVTQSDPEVGEAIEQEVDGDSVSSTELDCDGDDSNSDISSVGEDADGGASAILYPYPCDIATASKMCNWEATNMPRPSAVGGGSLVRLQVNLKPTPPVGGACPCSCLYREPVFIRDVVVYGMDTMGPRCAAEYMLRSRCGRSACNIVYDGFGDGLFRHSSRSYFSLRHMYNFTDQFLTTGATPQAYAESQQRLAMTTLTTNTSDPKQFSVSTFRAAWYKFITHLDLPYKFTCPVCGTSPRRLICDGTAVTMLLGFYHGAPVTDSMPHGGPPGHGHSSAATDTAATAATTRRVHGRSEHCWCCDPQSRSLLRRISSCVHGDNKDVYGRPVSGELEGVEDIDLRNRLQAALWDWAGDNCCTATIEFVHLVQACTLGISVDGGREPREKLQKRALLVQLVDCLASPALTVAYLPVAAAEGRNEVYSWMVSYLEKAPDLVVYDFACNLHEYCMNRAPAFFQGTQFAVDRFHWGNHVSCSHAYNLSLFPGLSYINSEVAEQVNSELRPFKAMLSQMKQANFMACMRLALHHRNSARVDTLNRRLVYAREFTGDNTNG</sequence>
<feature type="region of interest" description="Disordered" evidence="1">
    <location>
        <begin position="49"/>
        <end position="136"/>
    </location>
</feature>
<feature type="compositionally biased region" description="Low complexity" evidence="1">
    <location>
        <begin position="766"/>
        <end position="780"/>
    </location>
</feature>
<evidence type="ECO:0000313" key="3">
    <source>
        <dbReference type="Proteomes" id="UP000001058"/>
    </source>
</evidence>
<dbReference type="eggNOG" id="ENOG502S87Y">
    <property type="taxonomic scope" value="Eukaryota"/>
</dbReference>
<dbReference type="AlphaFoldDB" id="D8UJJ3"/>
<dbReference type="GeneID" id="9621135"/>
<feature type="compositionally biased region" description="Polar residues" evidence="1">
    <location>
        <begin position="84"/>
        <end position="98"/>
    </location>
</feature>
<gene>
    <name evidence="2" type="ORF">VOLCADRAFT_100152</name>
</gene>
<protein>
    <recommendedName>
        <fullName evidence="4">HMG domain-containing protein</fullName>
    </recommendedName>
</protein>
<evidence type="ECO:0008006" key="4">
    <source>
        <dbReference type="Google" id="ProtNLM"/>
    </source>
</evidence>
<dbReference type="RefSeq" id="XP_002958828.1">
    <property type="nucleotide sequence ID" value="XM_002958782.1"/>
</dbReference>
<accession>D8UJJ3</accession>
<feature type="region of interest" description="Disordered" evidence="1">
    <location>
        <begin position="757"/>
        <end position="780"/>
    </location>
</feature>
<dbReference type="OrthoDB" id="561711at2759"/>
<name>D8UJJ3_VOLCA</name>